<organism evidence="2 3">
    <name type="scientific">Mycena pura</name>
    <dbReference type="NCBI Taxonomy" id="153505"/>
    <lineage>
        <taxon>Eukaryota</taxon>
        <taxon>Fungi</taxon>
        <taxon>Dikarya</taxon>
        <taxon>Basidiomycota</taxon>
        <taxon>Agaricomycotina</taxon>
        <taxon>Agaricomycetes</taxon>
        <taxon>Agaricomycetidae</taxon>
        <taxon>Agaricales</taxon>
        <taxon>Marasmiineae</taxon>
        <taxon>Mycenaceae</taxon>
        <taxon>Mycena</taxon>
    </lineage>
</organism>
<keyword evidence="3" id="KW-1185">Reference proteome</keyword>
<dbReference type="EMBL" id="JARJCW010000110">
    <property type="protein sequence ID" value="KAJ7193203.1"/>
    <property type="molecule type" value="Genomic_DNA"/>
</dbReference>
<feature type="compositionally biased region" description="Low complexity" evidence="1">
    <location>
        <begin position="195"/>
        <end position="212"/>
    </location>
</feature>
<sequence length="457" mass="48909">MSPLGQWATPPSRTRHEFAKLPPLHQSPQYTRLIKPGACPAYAGCRFPSRRSLQPLASDINDGDSSRTRTWIPSFRLFLSARHRGPQMHAGDLRGSTIARRASRGRAGSAGHSIRDSASWQQSTSAGNPGWCGGGGSGVVGYGGGGVCAGALHSDYTYPSPYSHESYAQRVFKAGRRGPRPSFPVCRAGSSSRMARASCGRPVPPQGGMQPGPREDLDVDVSEEREIPRREGQVDEPTQLVVVDCGVGADVVAAAFVWTHSTPHSDYAPREGRLKATAPPFTRCHLYCVYSSMLVAQGAQTRPPFRACHTPHPSLGLTLRSLAHAAPVHPAPAIPNTSADNPPARTPTRAALGYALWSTHESETSRSCCTSPRRHAGVNTSNPGRQRGRYTVGQLIPARHVTLAPEVRGQRCATCGANVSVGGTGIKLNHAQRPDAESRTRARILRRVRGSSGAEGR</sequence>
<proteinExistence type="predicted"/>
<feature type="compositionally biased region" description="Low complexity" evidence="1">
    <location>
        <begin position="96"/>
        <end position="112"/>
    </location>
</feature>
<evidence type="ECO:0000313" key="2">
    <source>
        <dbReference type="EMBL" id="KAJ7193203.1"/>
    </source>
</evidence>
<feature type="region of interest" description="Disordered" evidence="1">
    <location>
        <begin position="195"/>
        <end position="217"/>
    </location>
</feature>
<feature type="region of interest" description="Disordered" evidence="1">
    <location>
        <begin position="365"/>
        <end position="388"/>
    </location>
</feature>
<evidence type="ECO:0000256" key="1">
    <source>
        <dbReference type="SAM" id="MobiDB-lite"/>
    </source>
</evidence>
<feature type="compositionally biased region" description="Polar residues" evidence="1">
    <location>
        <begin position="116"/>
        <end position="125"/>
    </location>
</feature>
<evidence type="ECO:0000313" key="3">
    <source>
        <dbReference type="Proteomes" id="UP001219525"/>
    </source>
</evidence>
<feature type="region of interest" description="Disordered" evidence="1">
    <location>
        <begin position="96"/>
        <end position="127"/>
    </location>
</feature>
<gene>
    <name evidence="2" type="ORF">GGX14DRAFT_405637</name>
</gene>
<dbReference type="AlphaFoldDB" id="A0AAD6URX4"/>
<name>A0AAD6URX4_9AGAR</name>
<accession>A0AAD6URX4</accession>
<reference evidence="2" key="1">
    <citation type="submission" date="2023-03" db="EMBL/GenBank/DDBJ databases">
        <title>Massive genome expansion in bonnet fungi (Mycena s.s.) driven by repeated elements and novel gene families across ecological guilds.</title>
        <authorList>
            <consortium name="Lawrence Berkeley National Laboratory"/>
            <person name="Harder C.B."/>
            <person name="Miyauchi S."/>
            <person name="Viragh M."/>
            <person name="Kuo A."/>
            <person name="Thoen E."/>
            <person name="Andreopoulos B."/>
            <person name="Lu D."/>
            <person name="Skrede I."/>
            <person name="Drula E."/>
            <person name="Henrissat B."/>
            <person name="Morin E."/>
            <person name="Kohler A."/>
            <person name="Barry K."/>
            <person name="LaButti K."/>
            <person name="Morin E."/>
            <person name="Salamov A."/>
            <person name="Lipzen A."/>
            <person name="Mereny Z."/>
            <person name="Hegedus B."/>
            <person name="Baldrian P."/>
            <person name="Stursova M."/>
            <person name="Weitz H."/>
            <person name="Taylor A."/>
            <person name="Grigoriev I.V."/>
            <person name="Nagy L.G."/>
            <person name="Martin F."/>
            <person name="Kauserud H."/>
        </authorList>
    </citation>
    <scope>NUCLEOTIDE SEQUENCE</scope>
    <source>
        <strain evidence="2">9144</strain>
    </source>
</reference>
<protein>
    <submittedName>
        <fullName evidence="2">Uncharacterized protein</fullName>
    </submittedName>
</protein>
<comment type="caution">
    <text evidence="2">The sequence shown here is derived from an EMBL/GenBank/DDBJ whole genome shotgun (WGS) entry which is preliminary data.</text>
</comment>
<dbReference type="Proteomes" id="UP001219525">
    <property type="component" value="Unassembled WGS sequence"/>
</dbReference>